<name>A0A1C0YCA0_9BACL</name>
<dbReference type="AlphaFoldDB" id="A0A1C0YCA0"/>
<evidence type="ECO:0000313" key="2">
    <source>
        <dbReference type="EMBL" id="OCS84759.1"/>
    </source>
</evidence>
<keyword evidence="1" id="KW-0051">Antiviral defense</keyword>
<evidence type="ECO:0000256" key="1">
    <source>
        <dbReference type="ARBA" id="ARBA00023118"/>
    </source>
</evidence>
<dbReference type="GO" id="GO:0043571">
    <property type="term" value="P:maintenance of CRISPR repeat elements"/>
    <property type="evidence" value="ECO:0007669"/>
    <property type="project" value="InterPro"/>
</dbReference>
<dbReference type="STRING" id="33978.A6M13_04045"/>
<dbReference type="RefSeq" id="WP_066546154.1">
    <property type="nucleotide sequence ID" value="NZ_MASJ01000023.1"/>
</dbReference>
<dbReference type="GO" id="GO:0051607">
    <property type="term" value="P:defense response to virus"/>
    <property type="evidence" value="ECO:0007669"/>
    <property type="project" value="UniProtKB-KW"/>
</dbReference>
<dbReference type="InterPro" id="IPR013422">
    <property type="entry name" value="CRISPR-assoc_prot_Cas5_N"/>
</dbReference>
<dbReference type="NCBIfam" id="TIGR02593">
    <property type="entry name" value="CRISPR_cas5"/>
    <property type="match status" value="1"/>
</dbReference>
<dbReference type="Proteomes" id="UP000093199">
    <property type="component" value="Unassembled WGS sequence"/>
</dbReference>
<dbReference type="EMBL" id="MASJ01000023">
    <property type="protein sequence ID" value="OCS84759.1"/>
    <property type="molecule type" value="Genomic_DNA"/>
</dbReference>
<dbReference type="NCBIfam" id="TIGR01895">
    <property type="entry name" value="cas_Cas5t"/>
    <property type="match status" value="1"/>
</dbReference>
<comment type="caution">
    <text evidence="2">The sequence shown here is derived from an EMBL/GenBank/DDBJ whole genome shotgun (WGS) entry which is preliminary data.</text>
</comment>
<evidence type="ECO:0000313" key="3">
    <source>
        <dbReference type="Proteomes" id="UP000093199"/>
    </source>
</evidence>
<gene>
    <name evidence="2" type="ORF">A6M13_04045</name>
</gene>
<proteinExistence type="predicted"/>
<organism evidence="2 3">
    <name type="scientific">Caryophanon tenue</name>
    <dbReference type="NCBI Taxonomy" id="33978"/>
    <lineage>
        <taxon>Bacteria</taxon>
        <taxon>Bacillati</taxon>
        <taxon>Bacillota</taxon>
        <taxon>Bacilli</taxon>
        <taxon>Bacillales</taxon>
        <taxon>Caryophanaceae</taxon>
        <taxon>Caryophanon</taxon>
    </lineage>
</organism>
<protein>
    <submittedName>
        <fullName evidence="2">Type I-B CRISPR-associated protein Cas5</fullName>
    </submittedName>
</protein>
<dbReference type="InterPro" id="IPR013337">
    <property type="entry name" value="CRISPR-assoc_prot_Cas5_Tneap"/>
</dbReference>
<dbReference type="InterPro" id="IPR021124">
    <property type="entry name" value="CRISPR-assoc_prot_Cas5"/>
</dbReference>
<sequence length="235" mass="27235">MKLLRLKIFQETACYLKPFAFKVGETFPLAPFSTVKGMLHAVLDAKEYIPMNISIQGQSESFVIDYQKKYMYKKLEVPPIVTTAGLREEPEPDTSVYSTMPMYQHLLFNVEHVIHVEAEEAILNALYEKLHHLNTTLSLGRWEDLVRIDEVTFVEASEQIFEATVYNQYVPVEHEDVLFVTGHLAYYRLPRKYTIVNGRREWDYTVVIYALKDTLISEDTCVLTDGSYSIFLMKG</sequence>
<accession>A0A1C0YCA0</accession>
<keyword evidence="3" id="KW-1185">Reference proteome</keyword>
<dbReference type="Pfam" id="PF09704">
    <property type="entry name" value="Cas_Cas5d"/>
    <property type="match status" value="1"/>
</dbReference>
<reference evidence="2 3" key="1">
    <citation type="submission" date="2016-07" db="EMBL/GenBank/DDBJ databases">
        <title>Caryophanon tenue genome sequencing.</title>
        <authorList>
            <person name="Verma A."/>
            <person name="Pal Y."/>
            <person name="Krishnamurthi S."/>
        </authorList>
    </citation>
    <scope>NUCLEOTIDE SEQUENCE [LARGE SCALE GENOMIC DNA]</scope>
    <source>
        <strain evidence="2 3">DSM 14152</strain>
    </source>
</reference>